<keyword evidence="4" id="KW-0238">DNA-binding</keyword>
<gene>
    <name evidence="9" type="ORF">ILEXP_LOCUS34984</name>
</gene>
<evidence type="ECO:0000256" key="2">
    <source>
        <dbReference type="ARBA" id="ARBA00022821"/>
    </source>
</evidence>
<dbReference type="InterPro" id="IPR050913">
    <property type="entry name" value="AP2/ERF_ERF"/>
</dbReference>
<comment type="subcellular location">
    <subcellularLocation>
        <location evidence="1">Nucleus</location>
    </subcellularLocation>
</comment>
<keyword evidence="2" id="KW-0611">Plant defense</keyword>
<dbReference type="AlphaFoldDB" id="A0ABC8T8U8"/>
<dbReference type="Gene3D" id="3.30.730.10">
    <property type="entry name" value="AP2/ERF domain"/>
    <property type="match status" value="1"/>
</dbReference>
<dbReference type="Proteomes" id="UP001642360">
    <property type="component" value="Unassembled WGS sequence"/>
</dbReference>
<dbReference type="PANTHER" id="PTHR31194:SF140">
    <property type="entry name" value="ETHYLENE-RESPONSIVE TRANSCRIPTION FACTOR CRF2"/>
    <property type="match status" value="1"/>
</dbReference>
<comment type="caution">
    <text evidence="9">The sequence shown here is derived from an EMBL/GenBank/DDBJ whole genome shotgun (WGS) entry which is preliminary data.</text>
</comment>
<evidence type="ECO:0000259" key="8">
    <source>
        <dbReference type="PROSITE" id="PS51032"/>
    </source>
</evidence>
<accession>A0ABC8T8U8</accession>
<dbReference type="GO" id="GO:0003677">
    <property type="term" value="F:DNA binding"/>
    <property type="evidence" value="ECO:0007669"/>
    <property type="project" value="UniProtKB-KW"/>
</dbReference>
<dbReference type="SMART" id="SM00380">
    <property type="entry name" value="AP2"/>
    <property type="match status" value="1"/>
</dbReference>
<evidence type="ECO:0000256" key="7">
    <source>
        <dbReference type="SAM" id="MobiDB-lite"/>
    </source>
</evidence>
<evidence type="ECO:0000256" key="4">
    <source>
        <dbReference type="ARBA" id="ARBA00023125"/>
    </source>
</evidence>
<evidence type="ECO:0000313" key="9">
    <source>
        <dbReference type="EMBL" id="CAK9165815.1"/>
    </source>
</evidence>
<evidence type="ECO:0000256" key="5">
    <source>
        <dbReference type="ARBA" id="ARBA00023163"/>
    </source>
</evidence>
<dbReference type="PRINTS" id="PR00367">
    <property type="entry name" value="ETHRSPELEMNT"/>
</dbReference>
<name>A0ABC8T8U8_9AQUA</name>
<evidence type="ECO:0000313" key="10">
    <source>
        <dbReference type="Proteomes" id="UP001642360"/>
    </source>
</evidence>
<dbReference type="InterPro" id="IPR001471">
    <property type="entry name" value="AP2/ERF_dom"/>
</dbReference>
<dbReference type="PROSITE" id="PS51032">
    <property type="entry name" value="AP2_ERF"/>
    <property type="match status" value="1"/>
</dbReference>
<reference evidence="9 10" key="1">
    <citation type="submission" date="2024-02" db="EMBL/GenBank/DDBJ databases">
        <authorList>
            <person name="Vignale AGUSTIN F."/>
            <person name="Sosa J E."/>
            <person name="Modenutti C."/>
        </authorList>
    </citation>
    <scope>NUCLEOTIDE SEQUENCE [LARGE SCALE GENOMIC DNA]</scope>
</reference>
<feature type="domain" description="AP2/ERF" evidence="8">
    <location>
        <begin position="135"/>
        <end position="192"/>
    </location>
</feature>
<protein>
    <recommendedName>
        <fullName evidence="8">AP2/ERF domain-containing protein</fullName>
    </recommendedName>
</protein>
<dbReference type="EMBL" id="CAUOFW020004458">
    <property type="protein sequence ID" value="CAK9165815.1"/>
    <property type="molecule type" value="Genomic_DNA"/>
</dbReference>
<evidence type="ECO:0000256" key="3">
    <source>
        <dbReference type="ARBA" id="ARBA00023015"/>
    </source>
</evidence>
<keyword evidence="6" id="KW-0539">Nucleus</keyword>
<evidence type="ECO:0000256" key="1">
    <source>
        <dbReference type="ARBA" id="ARBA00004123"/>
    </source>
</evidence>
<organism evidence="9 10">
    <name type="scientific">Ilex paraguariensis</name>
    <name type="common">yerba mate</name>
    <dbReference type="NCBI Taxonomy" id="185542"/>
    <lineage>
        <taxon>Eukaryota</taxon>
        <taxon>Viridiplantae</taxon>
        <taxon>Streptophyta</taxon>
        <taxon>Embryophyta</taxon>
        <taxon>Tracheophyta</taxon>
        <taxon>Spermatophyta</taxon>
        <taxon>Magnoliopsida</taxon>
        <taxon>eudicotyledons</taxon>
        <taxon>Gunneridae</taxon>
        <taxon>Pentapetalae</taxon>
        <taxon>asterids</taxon>
        <taxon>campanulids</taxon>
        <taxon>Aquifoliales</taxon>
        <taxon>Aquifoliaceae</taxon>
        <taxon>Ilex</taxon>
    </lineage>
</organism>
<dbReference type="GO" id="GO:0006952">
    <property type="term" value="P:defense response"/>
    <property type="evidence" value="ECO:0007669"/>
    <property type="project" value="UniProtKB-KW"/>
</dbReference>
<proteinExistence type="predicted"/>
<dbReference type="GO" id="GO:0005634">
    <property type="term" value="C:nucleus"/>
    <property type="evidence" value="ECO:0007669"/>
    <property type="project" value="UniProtKB-SubCell"/>
</dbReference>
<keyword evidence="3" id="KW-0805">Transcription regulation</keyword>
<keyword evidence="10" id="KW-1185">Reference proteome</keyword>
<dbReference type="Pfam" id="PF00847">
    <property type="entry name" value="AP2"/>
    <property type="match status" value="1"/>
</dbReference>
<dbReference type="SUPFAM" id="SSF54171">
    <property type="entry name" value="DNA-binding domain"/>
    <property type="match status" value="1"/>
</dbReference>
<dbReference type="FunFam" id="3.30.730.10:FF:000001">
    <property type="entry name" value="Ethylene-responsive transcription factor 2"/>
    <property type="match status" value="1"/>
</dbReference>
<feature type="region of interest" description="Disordered" evidence="7">
    <location>
        <begin position="105"/>
        <end position="131"/>
    </location>
</feature>
<dbReference type="PANTHER" id="PTHR31194">
    <property type="entry name" value="SHN SHINE , DNA BINDING / TRANSCRIPTION FACTOR"/>
    <property type="match status" value="1"/>
</dbReference>
<keyword evidence="5" id="KW-0804">Transcription</keyword>
<dbReference type="CDD" id="cd00018">
    <property type="entry name" value="AP2"/>
    <property type="match status" value="1"/>
</dbReference>
<sequence length="410" mass="45994">MIRNVSSPVKYTIHRSLTSSKLEYPPAAKPKSLTNHCSVYEKSPKMPRLVRVYVTDWDATDSSSDEDDGPLKLNYQRLKKHVHEIRIEEPCCGKAVGENRNGVVKKKPNRSKRLESLGGIKPRPKKQCTAANGKKFRGVRQRPWGKWAAEIRDPTRRARVWLGTYNTAEEAALVYDKAAIQIRGPDALTNFIQPPARVLMPPEINVTSVSDSDSCKESCVNLSSPTSVLRFNSGEETELQNQSREESDRRAVESAVESTSFGEDCLALDSYFLDEHEFFHFRSPSPLFCEEMSVPDTVLGGDFGEIPVRLDDDFRSCTWDVDDFFQDPLTLVEDKAFIILSVTRKQIVSLRQGNLNTASGALVPLDKDRGGMNIYFMLCYIMSLVVNGRLLSFCSTFCICDITLVSKAGS</sequence>
<dbReference type="InterPro" id="IPR016177">
    <property type="entry name" value="DNA-bd_dom_sf"/>
</dbReference>
<evidence type="ECO:0000256" key="6">
    <source>
        <dbReference type="ARBA" id="ARBA00023242"/>
    </source>
</evidence>
<dbReference type="InterPro" id="IPR036955">
    <property type="entry name" value="AP2/ERF_dom_sf"/>
</dbReference>